<evidence type="ECO:0000313" key="2">
    <source>
        <dbReference type="EMBL" id="WNH52432.1"/>
    </source>
</evidence>
<dbReference type="RefSeq" id="WP_311191631.1">
    <property type="nucleotide sequence ID" value="NZ_CP115541.1"/>
</dbReference>
<proteinExistence type="predicted"/>
<dbReference type="EMBL" id="CP115541">
    <property type="protein sequence ID" value="WNH52432.1"/>
    <property type="molecule type" value="Genomic_DNA"/>
</dbReference>
<evidence type="ECO:0000313" key="3">
    <source>
        <dbReference type="Proteomes" id="UP001302072"/>
    </source>
</evidence>
<gene>
    <name evidence="2" type="ORF">PDM29_19250</name>
</gene>
<sequence length="333" mass="35847">MSNATISYGAQVGSDTEALRLTQYAGEVLEAFESNVIMNGLIRNRSITGGRTAQFPAFFKAFAELHTPGAELTGKDVLKNEVTIEADGLLIHDIYVDRIDEMMTHYDLRGPYAKAQGNGLARVYDVMAQMLVYQASQGAELFPGDGGGITLTEGASQDFMTSGLDLIDALNSAKLGLEEQDVDTSVLRSVFLPLQWSLIANSDKNINRDFGGQGSTASTVLRTISDIEVLKSNNFMFGKNVTAYNASTNANGLVGHPTDVRRLPANIASKYQGDLSKIRGLVFTEDAAAMLHVLDLNTEQTWDARRRATLLVAEMAAGGGALRNKCAVALKGK</sequence>
<keyword evidence="3" id="KW-1185">Reference proteome</keyword>
<evidence type="ECO:0000259" key="1">
    <source>
        <dbReference type="Pfam" id="PF21703"/>
    </source>
</evidence>
<protein>
    <recommendedName>
        <fullName evidence="1">Capsid Gp10A/Gp10B-like domain-containing protein</fullName>
    </recommendedName>
</protein>
<organism evidence="2 3">
    <name type="scientific">Stenotrophomonas oahuensis</name>
    <dbReference type="NCBI Taxonomy" id="3003271"/>
    <lineage>
        <taxon>Bacteria</taxon>
        <taxon>Pseudomonadati</taxon>
        <taxon>Pseudomonadota</taxon>
        <taxon>Gammaproteobacteria</taxon>
        <taxon>Lysobacterales</taxon>
        <taxon>Lysobacteraceae</taxon>
        <taxon>Stenotrophomonas</taxon>
    </lineage>
</organism>
<reference evidence="2 3" key="1">
    <citation type="submission" date="2022-12" db="EMBL/GenBank/DDBJ databases">
        <title>Two new species, Stenotrophomonas aracearum and Stenotrophomonas oahuensis, isolated from Anthurium (Araceae family) in Hawaii.</title>
        <authorList>
            <person name="Chunag S.C."/>
            <person name="Dobhal S."/>
            <person name="Alvarez A."/>
            <person name="Arif M."/>
        </authorList>
    </citation>
    <scope>NUCLEOTIDE SEQUENCE [LARGE SCALE GENOMIC DNA]</scope>
    <source>
        <strain evidence="2 3">A5586</strain>
    </source>
</reference>
<dbReference type="InterPro" id="IPR049301">
    <property type="entry name" value="Capsid_Gp10A/Gp10B-like_dom"/>
</dbReference>
<name>A0ABY9YNX1_9GAMM</name>
<dbReference type="Proteomes" id="UP001302072">
    <property type="component" value="Chromosome"/>
</dbReference>
<dbReference type="Pfam" id="PF21703">
    <property type="entry name" value="Gp10A-like"/>
    <property type="match status" value="1"/>
</dbReference>
<feature type="domain" description="Capsid Gp10A/Gp10B-like" evidence="1">
    <location>
        <begin position="55"/>
        <end position="331"/>
    </location>
</feature>
<accession>A0ABY9YNX1</accession>